<organism evidence="7 8">
    <name type="scientific">Tengunoibacter tsumagoiensis</name>
    <dbReference type="NCBI Taxonomy" id="2014871"/>
    <lineage>
        <taxon>Bacteria</taxon>
        <taxon>Bacillati</taxon>
        <taxon>Chloroflexota</taxon>
        <taxon>Ktedonobacteria</taxon>
        <taxon>Ktedonobacterales</taxon>
        <taxon>Dictyobacteraceae</taxon>
        <taxon>Tengunoibacter</taxon>
    </lineage>
</organism>
<dbReference type="SUPFAM" id="SSF109635">
    <property type="entry name" value="DnaK suppressor protein DksA, alpha-hairpin domain"/>
    <property type="match status" value="1"/>
</dbReference>
<keyword evidence="5" id="KW-0175">Coiled coil</keyword>
<gene>
    <name evidence="7" type="ORF">KTT_28000</name>
</gene>
<sequence length="132" mass="15058">MTLNIQEQKKKLEQRRAEIQNNAASLTEAYPTPVSTEEISEGSQEFEEIAVDFLETQQEQSLLVNDQALLSEINTALKRIEDGTYGKCIECGKVIPEKRLEALPWALRCIEDEEKLEKVNLGQQELYDSDIN</sequence>
<keyword evidence="8" id="KW-1185">Reference proteome</keyword>
<dbReference type="EMBL" id="BIFR01000001">
    <property type="protein sequence ID" value="GCE12941.1"/>
    <property type="molecule type" value="Genomic_DNA"/>
</dbReference>
<feature type="domain" description="Zinc finger DksA/TraR C4-type" evidence="6">
    <location>
        <begin position="83"/>
        <end position="111"/>
    </location>
</feature>
<protein>
    <submittedName>
        <fullName evidence="7">Conjugal transfer protein TraR</fullName>
    </submittedName>
</protein>
<dbReference type="OrthoDB" id="9811543at2"/>
<dbReference type="PROSITE" id="PS51128">
    <property type="entry name" value="ZF_DKSA_2"/>
    <property type="match status" value="1"/>
</dbReference>
<dbReference type="PANTHER" id="PTHR33823">
    <property type="entry name" value="RNA POLYMERASE-BINDING TRANSCRIPTION FACTOR DKSA-RELATED"/>
    <property type="match status" value="1"/>
</dbReference>
<dbReference type="Pfam" id="PF01258">
    <property type="entry name" value="zf-dskA_traR"/>
    <property type="match status" value="1"/>
</dbReference>
<evidence type="ECO:0000256" key="3">
    <source>
        <dbReference type="ARBA" id="ARBA00022833"/>
    </source>
</evidence>
<evidence type="ECO:0000313" key="8">
    <source>
        <dbReference type="Proteomes" id="UP000287352"/>
    </source>
</evidence>
<dbReference type="InterPro" id="IPR037187">
    <property type="entry name" value="DnaK_N"/>
</dbReference>
<comment type="caution">
    <text evidence="7">The sequence shown here is derived from an EMBL/GenBank/DDBJ whole genome shotgun (WGS) entry which is preliminary data.</text>
</comment>
<evidence type="ECO:0000259" key="6">
    <source>
        <dbReference type="Pfam" id="PF01258"/>
    </source>
</evidence>
<evidence type="ECO:0000256" key="2">
    <source>
        <dbReference type="ARBA" id="ARBA00022771"/>
    </source>
</evidence>
<evidence type="ECO:0000256" key="5">
    <source>
        <dbReference type="SAM" id="Coils"/>
    </source>
</evidence>
<dbReference type="InterPro" id="IPR000962">
    <property type="entry name" value="Znf_DskA_TraR"/>
</dbReference>
<dbReference type="AlphaFoldDB" id="A0A402A1R5"/>
<dbReference type="RefSeq" id="WP_126580519.1">
    <property type="nucleotide sequence ID" value="NZ_BIFR01000001.1"/>
</dbReference>
<dbReference type="SUPFAM" id="SSF57716">
    <property type="entry name" value="Glucocorticoid receptor-like (DNA-binding domain)"/>
    <property type="match status" value="1"/>
</dbReference>
<keyword evidence="2" id="KW-0863">Zinc-finger</keyword>
<reference evidence="8" key="1">
    <citation type="submission" date="2018-12" db="EMBL/GenBank/DDBJ databases">
        <title>Tengunoibacter tsumagoiensis gen. nov., sp. nov., Dictyobacter kobayashii sp. nov., D. alpinus sp. nov., and D. joshuensis sp. nov. and description of Dictyobacteraceae fam. nov. within the order Ktedonobacterales isolated from Tengu-no-mugimeshi.</title>
        <authorList>
            <person name="Wang C.M."/>
            <person name="Zheng Y."/>
            <person name="Sakai Y."/>
            <person name="Toyoda A."/>
            <person name="Minakuchi Y."/>
            <person name="Abe K."/>
            <person name="Yokota A."/>
            <person name="Yabe S."/>
        </authorList>
    </citation>
    <scope>NUCLEOTIDE SEQUENCE [LARGE SCALE GENOMIC DNA]</scope>
    <source>
        <strain evidence="8">Uno3</strain>
    </source>
</reference>
<feature type="zinc finger region" description="dksA C4-type" evidence="4">
    <location>
        <begin position="88"/>
        <end position="112"/>
    </location>
</feature>
<evidence type="ECO:0000313" key="7">
    <source>
        <dbReference type="EMBL" id="GCE12941.1"/>
    </source>
</evidence>
<name>A0A402A1R5_9CHLR</name>
<dbReference type="PANTHER" id="PTHR33823:SF4">
    <property type="entry name" value="GENERAL STRESS PROTEIN 16O"/>
    <property type="match status" value="1"/>
</dbReference>
<dbReference type="Proteomes" id="UP000287352">
    <property type="component" value="Unassembled WGS sequence"/>
</dbReference>
<accession>A0A402A1R5</accession>
<keyword evidence="3" id="KW-0862">Zinc</keyword>
<evidence type="ECO:0000256" key="1">
    <source>
        <dbReference type="ARBA" id="ARBA00022723"/>
    </source>
</evidence>
<dbReference type="GO" id="GO:0008270">
    <property type="term" value="F:zinc ion binding"/>
    <property type="evidence" value="ECO:0007669"/>
    <property type="project" value="UniProtKB-KW"/>
</dbReference>
<proteinExistence type="predicted"/>
<keyword evidence="1" id="KW-0479">Metal-binding</keyword>
<feature type="coiled-coil region" evidence="5">
    <location>
        <begin position="2"/>
        <end position="29"/>
    </location>
</feature>
<dbReference type="Gene3D" id="1.20.120.910">
    <property type="entry name" value="DksA, coiled-coil domain"/>
    <property type="match status" value="1"/>
</dbReference>
<evidence type="ECO:0000256" key="4">
    <source>
        <dbReference type="PROSITE-ProRule" id="PRU00510"/>
    </source>
</evidence>